<name>A0A9P6NMV9_9BASI</name>
<dbReference type="AlphaFoldDB" id="A0A9P6NMV9"/>
<dbReference type="PANTHER" id="PTHR33096:SF1">
    <property type="entry name" value="CXC1-LIKE CYSTEINE CLUSTER ASSOCIATED WITH KDZ TRANSPOSASES DOMAIN-CONTAINING PROTEIN"/>
    <property type="match status" value="1"/>
</dbReference>
<gene>
    <name evidence="1" type="ORF">CROQUDRAFT_40581</name>
</gene>
<evidence type="ECO:0000313" key="2">
    <source>
        <dbReference type="Proteomes" id="UP000886653"/>
    </source>
</evidence>
<dbReference type="OrthoDB" id="3364670at2759"/>
<comment type="caution">
    <text evidence="1">The sequence shown here is derived from an EMBL/GenBank/DDBJ whole genome shotgun (WGS) entry which is preliminary data.</text>
</comment>
<organism evidence="1 2">
    <name type="scientific">Cronartium quercuum f. sp. fusiforme G11</name>
    <dbReference type="NCBI Taxonomy" id="708437"/>
    <lineage>
        <taxon>Eukaryota</taxon>
        <taxon>Fungi</taxon>
        <taxon>Dikarya</taxon>
        <taxon>Basidiomycota</taxon>
        <taxon>Pucciniomycotina</taxon>
        <taxon>Pucciniomycetes</taxon>
        <taxon>Pucciniales</taxon>
        <taxon>Coleosporiaceae</taxon>
        <taxon>Cronartium</taxon>
    </lineage>
</organism>
<accession>A0A9P6NMV9</accession>
<evidence type="ECO:0000313" key="1">
    <source>
        <dbReference type="EMBL" id="KAG0148933.1"/>
    </source>
</evidence>
<dbReference type="Pfam" id="PF18758">
    <property type="entry name" value="KDZ"/>
    <property type="match status" value="1"/>
</dbReference>
<proteinExistence type="predicted"/>
<dbReference type="EMBL" id="MU167232">
    <property type="protein sequence ID" value="KAG0148933.1"/>
    <property type="molecule type" value="Genomic_DNA"/>
</dbReference>
<keyword evidence="2" id="KW-1185">Reference proteome</keyword>
<reference evidence="1" key="1">
    <citation type="submission" date="2013-11" db="EMBL/GenBank/DDBJ databases">
        <title>Genome sequence of the fusiform rust pathogen reveals effectors for host alternation and coevolution with pine.</title>
        <authorList>
            <consortium name="DOE Joint Genome Institute"/>
            <person name="Smith K."/>
            <person name="Pendleton A."/>
            <person name="Kubisiak T."/>
            <person name="Anderson C."/>
            <person name="Salamov A."/>
            <person name="Aerts A."/>
            <person name="Riley R."/>
            <person name="Clum A."/>
            <person name="Lindquist E."/>
            <person name="Ence D."/>
            <person name="Campbell M."/>
            <person name="Kronenberg Z."/>
            <person name="Feau N."/>
            <person name="Dhillon B."/>
            <person name="Hamelin R."/>
            <person name="Burleigh J."/>
            <person name="Smith J."/>
            <person name="Yandell M."/>
            <person name="Nelson C."/>
            <person name="Grigoriev I."/>
            <person name="Davis J."/>
        </authorList>
    </citation>
    <scope>NUCLEOTIDE SEQUENCE</scope>
    <source>
        <strain evidence="1">G11</strain>
    </source>
</reference>
<dbReference type="PANTHER" id="PTHR33096">
    <property type="entry name" value="CXC2 DOMAIN-CONTAINING PROTEIN"/>
    <property type="match status" value="1"/>
</dbReference>
<protein>
    <submittedName>
        <fullName evidence="1">Uncharacterized protein</fullName>
    </submittedName>
</protein>
<sequence length="160" mass="18065">CFGLAVGEVKESRKVPDFIVSLDANFQLQHYLYSSKDTWSESNYPSSFLKPSQITKQEDLCKKTETKGKDIKIHTAANNLQTAASWRKTCNDNGVFGMTCWHDVLLKFINIYNLGENLLENLLCDIPNQQVGVLYDIGCDLNVHIKKVLYSLSFSCSCSI</sequence>
<dbReference type="Proteomes" id="UP000886653">
    <property type="component" value="Unassembled WGS sequence"/>
</dbReference>
<feature type="non-terminal residue" evidence="1">
    <location>
        <position position="1"/>
    </location>
</feature>
<dbReference type="InterPro" id="IPR040521">
    <property type="entry name" value="KDZ"/>
</dbReference>